<sequence>MKSNICSISSKVDKFIDTYSMHSLTFKVPILISSVYKICIYTKNYQQKINIYTNTVNCTFSLDEFPFTNYTSIVCFGKSFNERWCVAENACRENLTVVFSFPYNVKFSSPFVNPSARPSPYSRDEFIINSNRIKFLPELPYVENSTAILCSRYLNHRMLWHNLVDFVIPIYRAMHTTNISSDCTIHAFDNDGKYGLFYANALCQNIIHENSNIYCHKRMIIGVPKTGGSQSERKLFLNYDIPRNELIGLRELMLKEANSTGCMPSREHPKVLLIKRRTKEEKRRLINSDEVSKAIHEVCPFCEVLNTDLQDFNKMQQVSFTCSVSLLIGLHGSGLTHLMWQYPSSKEQKTAVIEILPYLYTCRDWYSKLASMAGVEYFSLKTLRKNQSRWEKVSDERERSCHSGSEMCGKGWCHDFLRDQSVIVDIDQFKKLLSSIVENLTKNRL</sequence>
<dbReference type="InterPro" id="IPR049625">
    <property type="entry name" value="Glyco_transf_61_cat"/>
</dbReference>
<comment type="subcellular location">
    <subcellularLocation>
        <location evidence="1">Membrane</location>
        <topology evidence="1">Single-pass membrane protein</topology>
    </subcellularLocation>
</comment>
<dbReference type="PANTHER" id="PTHR20961">
    <property type="entry name" value="GLYCOSYLTRANSFERASE"/>
    <property type="match status" value="1"/>
</dbReference>
<evidence type="ECO:0000259" key="8">
    <source>
        <dbReference type="Pfam" id="PF04577"/>
    </source>
</evidence>
<reference evidence="9" key="2">
    <citation type="journal article" date="2007" name="Science">
        <title>Draft genome sequence of the sexually transmitted pathogen Trichomonas vaginalis.</title>
        <authorList>
            <person name="Carlton J.M."/>
            <person name="Hirt R.P."/>
            <person name="Silva J.C."/>
            <person name="Delcher A.L."/>
            <person name="Schatz M."/>
            <person name="Zhao Q."/>
            <person name="Wortman J.R."/>
            <person name="Bidwell S.L."/>
            <person name="Alsmark U.C.M."/>
            <person name="Besteiro S."/>
            <person name="Sicheritz-Ponten T."/>
            <person name="Noel C.J."/>
            <person name="Dacks J.B."/>
            <person name="Foster P.G."/>
            <person name="Simillion C."/>
            <person name="Van de Peer Y."/>
            <person name="Miranda-Saavedra D."/>
            <person name="Barton G.J."/>
            <person name="Westrop G.D."/>
            <person name="Mueller S."/>
            <person name="Dessi D."/>
            <person name="Fiori P.L."/>
            <person name="Ren Q."/>
            <person name="Paulsen I."/>
            <person name="Zhang H."/>
            <person name="Bastida-Corcuera F.D."/>
            <person name="Simoes-Barbosa A."/>
            <person name="Brown M.T."/>
            <person name="Hayes R.D."/>
            <person name="Mukherjee M."/>
            <person name="Okumura C.Y."/>
            <person name="Schneider R."/>
            <person name="Smith A.J."/>
            <person name="Vanacova S."/>
            <person name="Villalvazo M."/>
            <person name="Haas B.J."/>
            <person name="Pertea M."/>
            <person name="Feldblyum T.V."/>
            <person name="Utterback T.R."/>
            <person name="Shu C.L."/>
            <person name="Osoegawa K."/>
            <person name="de Jong P.J."/>
            <person name="Hrdy I."/>
            <person name="Horvathova L."/>
            <person name="Zubacova Z."/>
            <person name="Dolezal P."/>
            <person name="Malik S.B."/>
            <person name="Logsdon J.M. Jr."/>
            <person name="Henze K."/>
            <person name="Gupta A."/>
            <person name="Wang C.C."/>
            <person name="Dunne R.L."/>
            <person name="Upcroft J.A."/>
            <person name="Upcroft P."/>
            <person name="White O."/>
            <person name="Salzberg S.L."/>
            <person name="Tang P."/>
            <person name="Chiu C.-H."/>
            <person name="Lee Y.-S."/>
            <person name="Embley T.M."/>
            <person name="Coombs G.H."/>
            <person name="Mottram J.C."/>
            <person name="Tachezy J."/>
            <person name="Fraser-Liggett C.M."/>
            <person name="Johnson P.J."/>
        </authorList>
    </citation>
    <scope>NUCLEOTIDE SEQUENCE [LARGE SCALE GENOMIC DNA]</scope>
    <source>
        <strain evidence="9">G3</strain>
    </source>
</reference>
<evidence type="ECO:0000256" key="2">
    <source>
        <dbReference type="ARBA" id="ARBA00022676"/>
    </source>
</evidence>
<dbReference type="OrthoDB" id="529273at2759"/>
<dbReference type="InterPro" id="IPR007657">
    <property type="entry name" value="Glycosyltransferase_61"/>
</dbReference>
<gene>
    <name evidence="9" type="ORF">TVAG_411080</name>
</gene>
<organism evidence="9 10">
    <name type="scientific">Trichomonas vaginalis (strain ATCC PRA-98 / G3)</name>
    <dbReference type="NCBI Taxonomy" id="412133"/>
    <lineage>
        <taxon>Eukaryota</taxon>
        <taxon>Metamonada</taxon>
        <taxon>Parabasalia</taxon>
        <taxon>Trichomonadida</taxon>
        <taxon>Trichomonadidae</taxon>
        <taxon>Trichomonas</taxon>
    </lineage>
</organism>
<keyword evidence="6" id="KW-0472">Membrane</keyword>
<dbReference type="STRING" id="5722.A2DXL3"/>
<dbReference type="SMR" id="A2DXL3"/>
<evidence type="ECO:0000256" key="4">
    <source>
        <dbReference type="ARBA" id="ARBA00022692"/>
    </source>
</evidence>
<evidence type="ECO:0000313" key="10">
    <source>
        <dbReference type="Proteomes" id="UP000001542"/>
    </source>
</evidence>
<keyword evidence="10" id="KW-1185">Reference proteome</keyword>
<keyword evidence="5" id="KW-1133">Transmembrane helix</keyword>
<feature type="domain" description="Glycosyltransferase 61 catalytic" evidence="8">
    <location>
        <begin position="160"/>
        <end position="344"/>
    </location>
</feature>
<accession>A2DXL3</accession>
<keyword evidence="4" id="KW-0812">Transmembrane</keyword>
<dbReference type="VEuPathDB" id="TrichDB:TVAG_411080"/>
<dbReference type="Proteomes" id="UP000001542">
    <property type="component" value="Unassembled WGS sequence"/>
</dbReference>
<dbReference type="GO" id="GO:0016757">
    <property type="term" value="F:glycosyltransferase activity"/>
    <property type="evidence" value="ECO:0000318"/>
    <property type="project" value="GO_Central"/>
</dbReference>
<dbReference type="PANTHER" id="PTHR20961:SF38">
    <property type="entry name" value="PROTEIN O-LINKED-MANNOSE BETA-1,4-N-ACETYLGLUCOSAMINYLTRANSFERASE 2"/>
    <property type="match status" value="1"/>
</dbReference>
<evidence type="ECO:0000256" key="3">
    <source>
        <dbReference type="ARBA" id="ARBA00022679"/>
    </source>
</evidence>
<evidence type="ECO:0000256" key="6">
    <source>
        <dbReference type="ARBA" id="ARBA00023136"/>
    </source>
</evidence>
<dbReference type="InParanoid" id="A2DXL3"/>
<reference evidence="9" key="1">
    <citation type="submission" date="2006-10" db="EMBL/GenBank/DDBJ databases">
        <authorList>
            <person name="Amadeo P."/>
            <person name="Zhao Q."/>
            <person name="Wortman J."/>
            <person name="Fraser-Liggett C."/>
            <person name="Carlton J."/>
        </authorList>
    </citation>
    <scope>NUCLEOTIDE SEQUENCE</scope>
    <source>
        <strain evidence="9">G3</strain>
    </source>
</reference>
<dbReference type="VEuPathDB" id="TrichDB:TVAGG3_0047870"/>
<name>A2DXL3_TRIV3</name>
<protein>
    <recommendedName>
        <fullName evidence="8">Glycosyltransferase 61 catalytic domain-containing protein</fullName>
    </recommendedName>
</protein>
<evidence type="ECO:0000256" key="1">
    <source>
        <dbReference type="ARBA" id="ARBA00004167"/>
    </source>
</evidence>
<dbReference type="GO" id="GO:0016020">
    <property type="term" value="C:membrane"/>
    <property type="evidence" value="ECO:0007669"/>
    <property type="project" value="UniProtKB-SubCell"/>
</dbReference>
<evidence type="ECO:0000256" key="5">
    <source>
        <dbReference type="ARBA" id="ARBA00022989"/>
    </source>
</evidence>
<dbReference type="RefSeq" id="XP_001327065.1">
    <property type="nucleotide sequence ID" value="XM_001327030.1"/>
</dbReference>
<evidence type="ECO:0000256" key="7">
    <source>
        <dbReference type="ARBA" id="ARBA00023180"/>
    </source>
</evidence>
<keyword evidence="3" id="KW-0808">Transferase</keyword>
<dbReference type="KEGG" id="tva:4772841"/>
<dbReference type="Pfam" id="PF04577">
    <property type="entry name" value="Glyco_transf_61"/>
    <property type="match status" value="1"/>
</dbReference>
<evidence type="ECO:0000313" key="9">
    <source>
        <dbReference type="EMBL" id="EAY14842.1"/>
    </source>
</evidence>
<dbReference type="EMBL" id="DS113264">
    <property type="protein sequence ID" value="EAY14842.1"/>
    <property type="molecule type" value="Genomic_DNA"/>
</dbReference>
<keyword evidence="2" id="KW-0328">Glycosyltransferase</keyword>
<keyword evidence="7" id="KW-0325">Glycoprotein</keyword>
<dbReference type="AlphaFoldDB" id="A2DXL3"/>
<proteinExistence type="predicted"/>